<dbReference type="EMBL" id="CP017962">
    <property type="protein sequence ID" value="APC48069.1"/>
    <property type="molecule type" value="Genomic_DNA"/>
</dbReference>
<keyword evidence="1" id="KW-0812">Transmembrane</keyword>
<keyword evidence="1" id="KW-1133">Transmembrane helix</keyword>
<keyword evidence="1" id="KW-0472">Membrane</keyword>
<evidence type="ECO:0000313" key="2">
    <source>
        <dbReference type="EMBL" id="APC48069.1"/>
    </source>
</evidence>
<evidence type="ECO:0000313" key="5">
    <source>
        <dbReference type="Proteomes" id="UP000621631"/>
    </source>
</evidence>
<dbReference type="RefSeq" id="WP_019376741.1">
    <property type="nucleotide sequence ID" value="NZ_CP017962.1"/>
</dbReference>
<protein>
    <submittedName>
        <fullName evidence="2">Sigma-w pathway protein ysdB</fullName>
    </submittedName>
</protein>
<dbReference type="GeneID" id="71514277"/>
<dbReference type="KEGG" id="vhl:BME96_07725"/>
<sequence length="130" mass="15546">MIVVLFRILILVSIALLIYTWVQYYKNPQRKLRIAKESKEFYFVDQANNSKKNLQFVYKGCFFEGEKYLGTTEDSFEVVNINITVNDHLELRGLTRDDLYFLENEILLRYPYAKITWKHPINKLLLTTLE</sequence>
<keyword evidence="5" id="KW-1185">Reference proteome</keyword>
<evidence type="ECO:0000313" key="3">
    <source>
        <dbReference type="EMBL" id="MBD1223702.1"/>
    </source>
</evidence>
<gene>
    <name evidence="2" type="ORF">BME96_07725</name>
    <name evidence="3" type="ORF">IC602_13940</name>
</gene>
<dbReference type="Proteomes" id="UP000182945">
    <property type="component" value="Chromosome"/>
</dbReference>
<accession>A0AAC9NKV1</accession>
<evidence type="ECO:0000256" key="1">
    <source>
        <dbReference type="SAM" id="Phobius"/>
    </source>
</evidence>
<dbReference type="EMBL" id="JACWEZ010000009">
    <property type="protein sequence ID" value="MBD1223702.1"/>
    <property type="molecule type" value="Genomic_DNA"/>
</dbReference>
<evidence type="ECO:0000313" key="4">
    <source>
        <dbReference type="Proteomes" id="UP000182945"/>
    </source>
</evidence>
<dbReference type="AlphaFoldDB" id="A0AAC9NKV1"/>
<dbReference type="Proteomes" id="UP000621631">
    <property type="component" value="Unassembled WGS sequence"/>
</dbReference>
<reference evidence="3 5" key="2">
    <citation type="submission" date="2020-09" db="EMBL/GenBank/DDBJ databases">
        <title>Draft Genome Sequences of Oil-Oxidizing Bacteria Halomonas titanicae, Marinobacter lutaoensis, and Virgibacillus halodenitrificans Isolated from Highly Saline Environments.</title>
        <authorList>
            <person name="Grouzdev D.S."/>
            <person name="Sokolova D.S."/>
            <person name="Semenova E.M."/>
            <person name="Borzenkov I.A."/>
            <person name="Bidzhieva S.K."/>
            <person name="Poltaraus A.B."/>
            <person name="Nazina T.N."/>
        </authorList>
    </citation>
    <scope>NUCLEOTIDE SEQUENCE [LARGE SCALE GENOMIC DNA]</scope>
    <source>
        <strain evidence="3 5">VKM B-3472D</strain>
    </source>
</reference>
<reference evidence="2 4" key="1">
    <citation type="submission" date="2016-11" db="EMBL/GenBank/DDBJ databases">
        <title>Complete genome sequencing of Virgibacillus halodenitrificans PDB-F2.</title>
        <authorList>
            <person name="Sun Z."/>
            <person name="Zhou Y."/>
            <person name="Li H."/>
        </authorList>
    </citation>
    <scope>NUCLEOTIDE SEQUENCE [LARGE SCALE GENOMIC DNA]</scope>
    <source>
        <strain evidence="2 4">PDB-F2</strain>
    </source>
</reference>
<organism evidence="2 4">
    <name type="scientific">Virgibacillus halodenitrificans</name>
    <name type="common">Bacillus halodenitrificans</name>
    <dbReference type="NCBI Taxonomy" id="1482"/>
    <lineage>
        <taxon>Bacteria</taxon>
        <taxon>Bacillati</taxon>
        <taxon>Bacillota</taxon>
        <taxon>Bacilli</taxon>
        <taxon>Bacillales</taxon>
        <taxon>Bacillaceae</taxon>
        <taxon>Virgibacillus</taxon>
    </lineage>
</organism>
<name>A0AAC9NKV1_VIRHA</name>
<feature type="transmembrane region" description="Helical" evidence="1">
    <location>
        <begin position="6"/>
        <end position="25"/>
    </location>
</feature>
<proteinExistence type="predicted"/>